<evidence type="ECO:0000256" key="1">
    <source>
        <dbReference type="SAM" id="Coils"/>
    </source>
</evidence>
<gene>
    <name evidence="3" type="ORF">Hamer_G004041</name>
</gene>
<evidence type="ECO:0000313" key="4">
    <source>
        <dbReference type="Proteomes" id="UP000747542"/>
    </source>
</evidence>
<feature type="region of interest" description="Disordered" evidence="2">
    <location>
        <begin position="112"/>
        <end position="221"/>
    </location>
</feature>
<protein>
    <submittedName>
        <fullName evidence="3">Uncharacterized protein</fullName>
    </submittedName>
</protein>
<dbReference type="EMBL" id="JAHLQT010033114">
    <property type="protein sequence ID" value="KAG7159416.1"/>
    <property type="molecule type" value="Genomic_DNA"/>
</dbReference>
<proteinExistence type="predicted"/>
<keyword evidence="4" id="KW-1185">Reference proteome</keyword>
<dbReference type="Proteomes" id="UP000747542">
    <property type="component" value="Unassembled WGS sequence"/>
</dbReference>
<feature type="coiled-coil region" evidence="1">
    <location>
        <begin position="253"/>
        <end position="287"/>
    </location>
</feature>
<sequence>MPRGLLTVSSAICGVPQVTARRAALQATTLFLPFLLIGSPGVGCHHIGTEMVASYKTGNPVRSFVRVPGSGTDKKAKSLCWDLSRSSTVAAAVQVEPTLPSAITITTLIKSSESTKEDGKTGYEDEVTVAQPASQTEELRHNQSEDDSRPADVAKAAGNEIQGAVAQTTTPTAVSSQSDDNSDVKSGGRNDRSEVNTRKRPYTVEPEEGDQNESSSSEPRAKFACVCGKTRESSSVDDPTTVMSPKIQETKVKESVSAEVSKLAQELEQVRQQNQELQKRLKLFHELFNDKKRLALVVKHLGVSVN</sequence>
<evidence type="ECO:0000313" key="3">
    <source>
        <dbReference type="EMBL" id="KAG7159416.1"/>
    </source>
</evidence>
<organism evidence="3 4">
    <name type="scientific">Homarus americanus</name>
    <name type="common">American lobster</name>
    <dbReference type="NCBI Taxonomy" id="6706"/>
    <lineage>
        <taxon>Eukaryota</taxon>
        <taxon>Metazoa</taxon>
        <taxon>Ecdysozoa</taxon>
        <taxon>Arthropoda</taxon>
        <taxon>Crustacea</taxon>
        <taxon>Multicrustacea</taxon>
        <taxon>Malacostraca</taxon>
        <taxon>Eumalacostraca</taxon>
        <taxon>Eucarida</taxon>
        <taxon>Decapoda</taxon>
        <taxon>Pleocyemata</taxon>
        <taxon>Astacidea</taxon>
        <taxon>Nephropoidea</taxon>
        <taxon>Nephropidae</taxon>
        <taxon>Homarus</taxon>
    </lineage>
</organism>
<feature type="compositionally biased region" description="Basic and acidic residues" evidence="2">
    <location>
        <begin position="113"/>
        <end position="123"/>
    </location>
</feature>
<dbReference type="AlphaFoldDB" id="A0A8J5JNG8"/>
<feature type="compositionally biased region" description="Basic and acidic residues" evidence="2">
    <location>
        <begin position="182"/>
        <end position="197"/>
    </location>
</feature>
<evidence type="ECO:0000256" key="2">
    <source>
        <dbReference type="SAM" id="MobiDB-lite"/>
    </source>
</evidence>
<accession>A0A8J5JNG8</accession>
<name>A0A8J5JNG8_HOMAM</name>
<keyword evidence="1" id="KW-0175">Coiled coil</keyword>
<feature type="compositionally biased region" description="Basic and acidic residues" evidence="2">
    <location>
        <begin position="137"/>
        <end position="152"/>
    </location>
</feature>
<reference evidence="3" key="1">
    <citation type="journal article" date="2021" name="Sci. Adv.">
        <title>The American lobster genome reveals insights on longevity, neural, and immune adaptations.</title>
        <authorList>
            <person name="Polinski J.M."/>
            <person name="Zimin A.V."/>
            <person name="Clark K.F."/>
            <person name="Kohn A.B."/>
            <person name="Sadowski N."/>
            <person name="Timp W."/>
            <person name="Ptitsyn A."/>
            <person name="Khanna P."/>
            <person name="Romanova D.Y."/>
            <person name="Williams P."/>
            <person name="Greenwood S.J."/>
            <person name="Moroz L.L."/>
            <person name="Walt D.R."/>
            <person name="Bodnar A.G."/>
        </authorList>
    </citation>
    <scope>NUCLEOTIDE SEQUENCE</scope>
    <source>
        <strain evidence="3">GMGI-L3</strain>
    </source>
</reference>
<comment type="caution">
    <text evidence="3">The sequence shown here is derived from an EMBL/GenBank/DDBJ whole genome shotgun (WGS) entry which is preliminary data.</text>
</comment>
<feature type="compositionally biased region" description="Polar residues" evidence="2">
    <location>
        <begin position="165"/>
        <end position="179"/>
    </location>
</feature>